<reference evidence="12 13" key="1">
    <citation type="submission" date="2020-02" db="EMBL/GenBank/DDBJ databases">
        <authorList>
            <person name="Chen W.-M."/>
        </authorList>
    </citation>
    <scope>NUCLEOTIDE SEQUENCE [LARGE SCALE GENOMIC DNA]</scope>
    <source>
        <strain evidence="12 13">KMS-5</strain>
    </source>
</reference>
<keyword evidence="4" id="KW-0285">Flavoprotein</keyword>
<evidence type="ECO:0000256" key="4">
    <source>
        <dbReference type="ARBA" id="ARBA00022630"/>
    </source>
</evidence>
<dbReference type="SUPFAM" id="SSF51412">
    <property type="entry name" value="Inosine monophosphate dehydrogenase (IMPDH)"/>
    <property type="match status" value="1"/>
</dbReference>
<evidence type="ECO:0000256" key="7">
    <source>
        <dbReference type="ARBA" id="ARBA00023002"/>
    </source>
</evidence>
<dbReference type="Pfam" id="PF03060">
    <property type="entry name" value="NMO"/>
    <property type="match status" value="1"/>
</dbReference>
<dbReference type="InterPro" id="IPR004136">
    <property type="entry name" value="NMO"/>
</dbReference>
<gene>
    <name evidence="12" type="ORF">G4Z14_05440</name>
</gene>
<evidence type="ECO:0000313" key="13">
    <source>
        <dbReference type="Proteomes" id="UP000477782"/>
    </source>
</evidence>
<evidence type="ECO:0000256" key="10">
    <source>
        <dbReference type="ARBA" id="ARBA00049401"/>
    </source>
</evidence>
<dbReference type="GO" id="GO:0009636">
    <property type="term" value="P:response to toxic substance"/>
    <property type="evidence" value="ECO:0007669"/>
    <property type="project" value="UniProtKB-KW"/>
</dbReference>
<sequence length="358" mass="36790">MPNWPDTRLVDLLGLRHPIIQAPMAGASNPSLAAAVSNAGGLGSEGLGEATPQRVAEAIEAIRARTNAAFNINLFVNPGAPPLVGHKLRAWRDALMPHYRAAGLGDVPAADRGAPVTPSAEMIEVLLQLRPPVVSFHFGLPEAAIVARLKAAGTIIISTATTVAEAIALEAGGVDGIIAQGWEAGGHRGSHRPTKPGDGVGALALVPQVVDAVRVPVIAAGGICDGRGIAAAMALGAAGVQLGTAFLRCPEASTEPAHRALLETATEIDTMVTDAISGRAARAVRSAFTEAMTGRDVAKPAFPALYDFTWPLVETGEASFHLYGQAAPLARTLPAAELVETLAQEALERMGALSGRRG</sequence>
<accession>A0A6M0QQV3</accession>
<dbReference type="FunFam" id="3.20.20.70:FF:000154">
    <property type="entry name" value="Probable nitronate monooxygenase"/>
    <property type="match status" value="1"/>
</dbReference>
<evidence type="ECO:0000256" key="11">
    <source>
        <dbReference type="ARBA" id="ARBA00067136"/>
    </source>
</evidence>
<organism evidence="12 13">
    <name type="scientific">Tabrizicola oligotrophica</name>
    <dbReference type="NCBI Taxonomy" id="2710650"/>
    <lineage>
        <taxon>Bacteria</taxon>
        <taxon>Pseudomonadati</taxon>
        <taxon>Pseudomonadota</taxon>
        <taxon>Alphaproteobacteria</taxon>
        <taxon>Rhodobacterales</taxon>
        <taxon>Paracoccaceae</taxon>
        <taxon>Tabrizicola</taxon>
    </lineage>
</organism>
<comment type="cofactor">
    <cofactor evidence="1">
        <name>FMN</name>
        <dbReference type="ChEBI" id="CHEBI:58210"/>
    </cofactor>
</comment>
<dbReference type="Proteomes" id="UP000477782">
    <property type="component" value="Unassembled WGS sequence"/>
</dbReference>
<keyword evidence="3" id="KW-0216">Detoxification</keyword>
<evidence type="ECO:0000256" key="8">
    <source>
        <dbReference type="ARBA" id="ARBA00023033"/>
    </source>
</evidence>
<name>A0A6M0QQV3_9RHOB</name>
<dbReference type="EMBL" id="JAAIVJ010000002">
    <property type="protein sequence ID" value="NEY89736.1"/>
    <property type="molecule type" value="Genomic_DNA"/>
</dbReference>
<dbReference type="AlphaFoldDB" id="A0A6M0QQV3"/>
<dbReference type="GO" id="GO:0000166">
    <property type="term" value="F:nucleotide binding"/>
    <property type="evidence" value="ECO:0007669"/>
    <property type="project" value="UniProtKB-KW"/>
</dbReference>
<evidence type="ECO:0000256" key="5">
    <source>
        <dbReference type="ARBA" id="ARBA00022643"/>
    </source>
</evidence>
<dbReference type="GO" id="GO:0018580">
    <property type="term" value="F:nitronate monooxygenase activity"/>
    <property type="evidence" value="ECO:0007669"/>
    <property type="project" value="InterPro"/>
</dbReference>
<protein>
    <recommendedName>
        <fullName evidence="11">Nitronate monooxygenase</fullName>
    </recommendedName>
    <alternativeName>
        <fullName evidence="9">Propionate 3-nitronate monooxygenase</fullName>
    </alternativeName>
</protein>
<dbReference type="PANTHER" id="PTHR42747:SF3">
    <property type="entry name" value="NITRONATE MONOOXYGENASE-RELATED"/>
    <property type="match status" value="1"/>
</dbReference>
<keyword evidence="6" id="KW-0547">Nucleotide-binding</keyword>
<evidence type="ECO:0000313" key="12">
    <source>
        <dbReference type="EMBL" id="NEY89736.1"/>
    </source>
</evidence>
<evidence type="ECO:0000256" key="2">
    <source>
        <dbReference type="ARBA" id="ARBA00009881"/>
    </source>
</evidence>
<dbReference type="RefSeq" id="WP_164623776.1">
    <property type="nucleotide sequence ID" value="NZ_JAAIVJ010000002.1"/>
</dbReference>
<evidence type="ECO:0000256" key="9">
    <source>
        <dbReference type="ARBA" id="ARBA00031155"/>
    </source>
</evidence>
<proteinExistence type="inferred from homology"/>
<comment type="similarity">
    <text evidence="2">Belongs to the nitronate monooxygenase family. NMO class I subfamily.</text>
</comment>
<dbReference type="InterPro" id="IPR013785">
    <property type="entry name" value="Aldolase_TIM"/>
</dbReference>
<comment type="catalytic activity">
    <reaction evidence="10">
        <text>3 propionate 3-nitronate + 3 O2 + H2O = 3 3-oxopropanoate + 2 nitrate + nitrite + H2O2 + 3 H(+)</text>
        <dbReference type="Rhea" id="RHEA:57332"/>
        <dbReference type="ChEBI" id="CHEBI:15377"/>
        <dbReference type="ChEBI" id="CHEBI:15378"/>
        <dbReference type="ChEBI" id="CHEBI:15379"/>
        <dbReference type="ChEBI" id="CHEBI:16240"/>
        <dbReference type="ChEBI" id="CHEBI:16301"/>
        <dbReference type="ChEBI" id="CHEBI:17632"/>
        <dbReference type="ChEBI" id="CHEBI:33190"/>
        <dbReference type="ChEBI" id="CHEBI:136067"/>
    </reaction>
</comment>
<dbReference type="PANTHER" id="PTHR42747">
    <property type="entry name" value="NITRONATE MONOOXYGENASE-RELATED"/>
    <property type="match status" value="1"/>
</dbReference>
<comment type="caution">
    <text evidence="12">The sequence shown here is derived from an EMBL/GenBank/DDBJ whole genome shotgun (WGS) entry which is preliminary data.</text>
</comment>
<dbReference type="CDD" id="cd04730">
    <property type="entry name" value="NPD_like"/>
    <property type="match status" value="1"/>
</dbReference>
<evidence type="ECO:0000256" key="3">
    <source>
        <dbReference type="ARBA" id="ARBA00022575"/>
    </source>
</evidence>
<dbReference type="Gene3D" id="3.20.20.70">
    <property type="entry name" value="Aldolase class I"/>
    <property type="match status" value="1"/>
</dbReference>
<keyword evidence="7" id="KW-0560">Oxidoreductase</keyword>
<evidence type="ECO:0000256" key="1">
    <source>
        <dbReference type="ARBA" id="ARBA00001917"/>
    </source>
</evidence>
<keyword evidence="5" id="KW-0288">FMN</keyword>
<evidence type="ECO:0000256" key="6">
    <source>
        <dbReference type="ARBA" id="ARBA00022741"/>
    </source>
</evidence>
<keyword evidence="8 12" id="KW-0503">Monooxygenase</keyword>
<keyword evidence="13" id="KW-1185">Reference proteome</keyword>